<evidence type="ECO:0000256" key="6">
    <source>
        <dbReference type="PROSITE-ProRule" id="PRU00708"/>
    </source>
</evidence>
<protein>
    <recommendedName>
        <fullName evidence="10">Pentacotripeptide-repeat region of PRORP domain-containing protein</fullName>
    </recommendedName>
</protein>
<dbReference type="STRING" id="52838.A0A4S8K5K7"/>
<dbReference type="GO" id="GO:0005739">
    <property type="term" value="C:mitochondrion"/>
    <property type="evidence" value="ECO:0007669"/>
    <property type="project" value="UniProtKB-SubCell"/>
</dbReference>
<dbReference type="AlphaFoldDB" id="A0A4S8K5K7"/>
<dbReference type="InterPro" id="IPR011990">
    <property type="entry name" value="TPR-like_helical_dom_sf"/>
</dbReference>
<name>A0A4S8K5K7_MUSBA</name>
<dbReference type="NCBIfam" id="TIGR00756">
    <property type="entry name" value="PPR"/>
    <property type="match status" value="1"/>
</dbReference>
<dbReference type="Gene3D" id="1.25.40.10">
    <property type="entry name" value="Tetratricopeptide repeat domain"/>
    <property type="match status" value="2"/>
</dbReference>
<keyword evidence="3" id="KW-0677">Repeat</keyword>
<dbReference type="Proteomes" id="UP000317650">
    <property type="component" value="Chromosome 8"/>
</dbReference>
<organism evidence="8 9">
    <name type="scientific">Musa balbisiana</name>
    <name type="common">Banana</name>
    <dbReference type="NCBI Taxonomy" id="52838"/>
    <lineage>
        <taxon>Eukaryota</taxon>
        <taxon>Viridiplantae</taxon>
        <taxon>Streptophyta</taxon>
        <taxon>Embryophyta</taxon>
        <taxon>Tracheophyta</taxon>
        <taxon>Spermatophyta</taxon>
        <taxon>Magnoliopsida</taxon>
        <taxon>Liliopsida</taxon>
        <taxon>Zingiberales</taxon>
        <taxon>Musaceae</taxon>
        <taxon>Musa</taxon>
    </lineage>
</organism>
<comment type="similarity">
    <text evidence="2">Belongs to the PPR family. P subfamily.</text>
</comment>
<evidence type="ECO:0000256" key="3">
    <source>
        <dbReference type="ARBA" id="ARBA00022737"/>
    </source>
</evidence>
<comment type="subcellular location">
    <subcellularLocation>
        <location evidence="1">Mitochondrion</location>
    </subcellularLocation>
</comment>
<reference evidence="8 9" key="1">
    <citation type="journal article" date="2019" name="Nat. Plants">
        <title>Genome sequencing of Musa balbisiana reveals subgenome evolution and function divergence in polyploid bananas.</title>
        <authorList>
            <person name="Yao X."/>
        </authorList>
    </citation>
    <scope>NUCLEOTIDE SEQUENCE [LARGE SCALE GENOMIC DNA]</scope>
    <source>
        <strain evidence="9">cv. DH-PKW</strain>
        <tissue evidence="8">Leaves</tissue>
    </source>
</reference>
<dbReference type="GO" id="GO:0003729">
    <property type="term" value="F:mRNA binding"/>
    <property type="evidence" value="ECO:0007669"/>
    <property type="project" value="UniProtKB-ARBA"/>
</dbReference>
<dbReference type="PANTHER" id="PTHR45717:SF15">
    <property type="entry name" value="AGL218WP"/>
    <property type="match status" value="1"/>
</dbReference>
<evidence type="ECO:0000256" key="7">
    <source>
        <dbReference type="SAM" id="MobiDB-lite"/>
    </source>
</evidence>
<evidence type="ECO:0008006" key="10">
    <source>
        <dbReference type="Google" id="ProtNLM"/>
    </source>
</evidence>
<dbReference type="EMBL" id="PYDT01000002">
    <property type="protein sequence ID" value="THU70154.1"/>
    <property type="molecule type" value="Genomic_DNA"/>
</dbReference>
<gene>
    <name evidence="8" type="ORF">C4D60_Mb08t22040</name>
</gene>
<dbReference type="PANTHER" id="PTHR45717">
    <property type="entry name" value="OS12G0527900 PROTEIN"/>
    <property type="match status" value="1"/>
</dbReference>
<evidence type="ECO:0000256" key="4">
    <source>
        <dbReference type="ARBA" id="ARBA00022946"/>
    </source>
</evidence>
<dbReference type="PROSITE" id="PS51375">
    <property type="entry name" value="PPR"/>
    <property type="match status" value="2"/>
</dbReference>
<keyword evidence="5" id="KW-0496">Mitochondrion</keyword>
<sequence>MWALRRALNPMRGNCNVVARCCCMNLHVASSSIDNGECHYEEAGINRSFIPSKSVSCGPISLRSFVWSRNLSSQVGQKSSDKEDDLEDGFSDLEVPPESAEVNNGSDKEDEELMSEGELSEESADNSLGLLDVESTSSEVKGPRKRTRYSPLFKAIMESPRQSLTGALNKWVEEGKPLGREEISSAMLNLRKRRLYVTALQDWADWKYFTNLKISLAIRIVCTLGFFVLAKFMEWLKANGHIDSVERDYASHLDLIAKVSGLQKAEKYIEKIPESFRGEVIYRTLLANCVGAVNVKKAEEVFNKIRDLGFPISAFACNQLLLLYKRLDRKKIADVLLMMEKENVKPTLFTYKILIDTKGRANDISGMEQIVETMKAEGVEPDFLTQAMVVRYYIFAGLNEKAEAALKEMEGGDIKENRNVCRVLLPLYAALGKVDDVGRVWKVCEANPRLDECLAAIEAWDKLGQIETAEEVFENISKKWKLSSKYYNAMLKVYANNKLLTKGKELVKRMSNSGCRIGPLTWDALVKLYVEAGEVEKADSILQKAAQQNQSRLLLSSYMAVMDHYANRGDVHNAEKIFHRLRQVGYIGRMKQYQSLLQAYVNAKTPAYGFRERMKADNMFPNKPLAAQLAAIDAFKKTPISELLD</sequence>
<dbReference type="Pfam" id="PF01535">
    <property type="entry name" value="PPR"/>
    <property type="match status" value="3"/>
</dbReference>
<feature type="repeat" description="PPR" evidence="6">
    <location>
        <begin position="347"/>
        <end position="381"/>
    </location>
</feature>
<accession>A0A4S8K5K7</accession>
<evidence type="ECO:0000256" key="2">
    <source>
        <dbReference type="ARBA" id="ARBA00007626"/>
    </source>
</evidence>
<evidence type="ECO:0000256" key="1">
    <source>
        <dbReference type="ARBA" id="ARBA00004173"/>
    </source>
</evidence>
<proteinExistence type="inferred from homology"/>
<evidence type="ECO:0000313" key="8">
    <source>
        <dbReference type="EMBL" id="THU70154.1"/>
    </source>
</evidence>
<feature type="region of interest" description="Disordered" evidence="7">
    <location>
        <begin position="76"/>
        <end position="145"/>
    </location>
</feature>
<comment type="caution">
    <text evidence="8">The sequence shown here is derived from an EMBL/GenBank/DDBJ whole genome shotgun (WGS) entry which is preliminary data.</text>
</comment>
<keyword evidence="4" id="KW-0809">Transit peptide</keyword>
<evidence type="ECO:0000313" key="9">
    <source>
        <dbReference type="Proteomes" id="UP000317650"/>
    </source>
</evidence>
<dbReference type="FunFam" id="1.25.40.10:FF:000744">
    <property type="entry name" value="Pentatricopeptide repeat-containing protein, mitochondrial"/>
    <property type="match status" value="1"/>
</dbReference>
<feature type="compositionally biased region" description="Acidic residues" evidence="7">
    <location>
        <begin position="108"/>
        <end position="124"/>
    </location>
</feature>
<feature type="compositionally biased region" description="Acidic residues" evidence="7">
    <location>
        <begin position="82"/>
        <end position="91"/>
    </location>
</feature>
<dbReference type="FunFam" id="1.25.40.10:FF:000394">
    <property type="entry name" value="Pentatricopeptide repeat-containing protein, mitochondrial"/>
    <property type="match status" value="1"/>
</dbReference>
<dbReference type="Pfam" id="PF13812">
    <property type="entry name" value="PPR_3"/>
    <property type="match status" value="1"/>
</dbReference>
<dbReference type="SUPFAM" id="SSF48452">
    <property type="entry name" value="TPR-like"/>
    <property type="match status" value="1"/>
</dbReference>
<feature type="repeat" description="PPR" evidence="6">
    <location>
        <begin position="483"/>
        <end position="517"/>
    </location>
</feature>
<evidence type="ECO:0000256" key="5">
    <source>
        <dbReference type="ARBA" id="ARBA00023128"/>
    </source>
</evidence>
<keyword evidence="9" id="KW-1185">Reference proteome</keyword>
<dbReference type="InterPro" id="IPR002885">
    <property type="entry name" value="PPR_rpt"/>
</dbReference>